<feature type="transmembrane region" description="Helical" evidence="1">
    <location>
        <begin position="32"/>
        <end position="52"/>
    </location>
</feature>
<evidence type="ECO:0000256" key="1">
    <source>
        <dbReference type="SAM" id="Phobius"/>
    </source>
</evidence>
<evidence type="ECO:0008006" key="4">
    <source>
        <dbReference type="Google" id="ProtNLM"/>
    </source>
</evidence>
<feature type="transmembrane region" description="Helical" evidence="1">
    <location>
        <begin position="154"/>
        <end position="176"/>
    </location>
</feature>
<accession>A0ABR4BCR2</accession>
<evidence type="ECO:0000313" key="3">
    <source>
        <dbReference type="Proteomes" id="UP001590951"/>
    </source>
</evidence>
<keyword evidence="1" id="KW-1133">Transmembrane helix</keyword>
<name>A0ABR4BCR2_9LECA</name>
<protein>
    <recommendedName>
        <fullName evidence="4">Transmembrane protein</fullName>
    </recommendedName>
</protein>
<keyword evidence="1" id="KW-0812">Transmembrane</keyword>
<dbReference type="Proteomes" id="UP001590951">
    <property type="component" value="Unassembled WGS sequence"/>
</dbReference>
<evidence type="ECO:0000313" key="2">
    <source>
        <dbReference type="EMBL" id="KAL2055631.1"/>
    </source>
</evidence>
<keyword evidence="3" id="KW-1185">Reference proteome</keyword>
<organism evidence="2 3">
    <name type="scientific">Lepraria finkii</name>
    <dbReference type="NCBI Taxonomy" id="1340010"/>
    <lineage>
        <taxon>Eukaryota</taxon>
        <taxon>Fungi</taxon>
        <taxon>Dikarya</taxon>
        <taxon>Ascomycota</taxon>
        <taxon>Pezizomycotina</taxon>
        <taxon>Lecanoromycetes</taxon>
        <taxon>OSLEUM clade</taxon>
        <taxon>Lecanoromycetidae</taxon>
        <taxon>Lecanorales</taxon>
        <taxon>Lecanorineae</taxon>
        <taxon>Stereocaulaceae</taxon>
        <taxon>Lepraria</taxon>
    </lineage>
</organism>
<reference evidence="2 3" key="1">
    <citation type="submission" date="2024-09" db="EMBL/GenBank/DDBJ databases">
        <title>Rethinking Asexuality: The Enigmatic Case of Functional Sexual Genes in Lepraria (Stereocaulaceae).</title>
        <authorList>
            <person name="Doellman M."/>
            <person name="Sun Y."/>
            <person name="Barcenas-Pena A."/>
            <person name="Lumbsch H.T."/>
            <person name="Grewe F."/>
        </authorList>
    </citation>
    <scope>NUCLEOTIDE SEQUENCE [LARGE SCALE GENOMIC DNA]</scope>
    <source>
        <strain evidence="2 3">Grewe 0041</strain>
    </source>
</reference>
<proteinExistence type="predicted"/>
<dbReference type="EMBL" id="JBHFEH010000010">
    <property type="protein sequence ID" value="KAL2055631.1"/>
    <property type="molecule type" value="Genomic_DNA"/>
</dbReference>
<comment type="caution">
    <text evidence="2">The sequence shown here is derived from an EMBL/GenBank/DDBJ whole genome shotgun (WGS) entry which is preliminary data.</text>
</comment>
<gene>
    <name evidence="2" type="ORF">ABVK25_003873</name>
</gene>
<sequence length="523" mass="57171">MVSTLEAVPKLGTKPSKDSPVIYRLGATWTQIRYPLSIRLFTIGLLLVALTFGSKRQYFAFGNVTIWVTQLTPDTQLAILGLFNKMMDYLLENALEHSAFLILTLWMTQEQGVHTIDYEMKEELTKPWIAMANHIERWRLFGWKGLGWRAITRFVLTMASAICFLLLGAAINTIGIPKGRWYPDLFPKSKANDSLMTLKTPRMSLTNLEWMNLWAVGWNIVGNGPQSWVSAVALASASMYGVLGSLDGIYGRDQQPGWCSVADLDENVTALNNTVSGSTVESISIQTSFIIDIYNSLQENGPTYAKTSSGLMGTVSLTLPHLTTTCSPANSSTTLDPNAISVSSLEDSTLNSMLKISIGPNSAANFSGAECVLSLRQIVFPVSVWYNGPNNDGLNLLGGGFGNSSEVGWIPPSITSLPLPLTRNDADNLKQLGIQFSSMLPSMNGLLTGASFVQHMALAAQKLRAMQPLFETDMASLSSVVAIMIQHLITVAAWNMTASSTESTIHYPLRLYVYGSGPRLSWE</sequence>
<keyword evidence="1" id="KW-0472">Membrane</keyword>